<evidence type="ECO:0000313" key="4">
    <source>
        <dbReference type="Proteomes" id="UP000577362"/>
    </source>
</evidence>
<feature type="domain" description="NADP-dependent oxidoreductase" evidence="2">
    <location>
        <begin position="19"/>
        <end position="315"/>
    </location>
</feature>
<dbReference type="Proteomes" id="UP000577362">
    <property type="component" value="Unassembled WGS sequence"/>
</dbReference>
<protein>
    <submittedName>
        <fullName evidence="3">Aryl-alcohol dehydrogenase-like predicted oxidoreductase</fullName>
    </submittedName>
</protein>
<gene>
    <name evidence="3" type="ORF">GGR16_004970</name>
</gene>
<proteinExistence type="predicted"/>
<dbReference type="PANTHER" id="PTHR43364">
    <property type="entry name" value="NADH-SPECIFIC METHYLGLYOXAL REDUCTASE-RELATED"/>
    <property type="match status" value="1"/>
</dbReference>
<accession>A0A840C478</accession>
<dbReference type="SUPFAM" id="SSF51430">
    <property type="entry name" value="NAD(P)-linked oxidoreductase"/>
    <property type="match status" value="1"/>
</dbReference>
<dbReference type="GO" id="GO:0005829">
    <property type="term" value="C:cytosol"/>
    <property type="evidence" value="ECO:0007669"/>
    <property type="project" value="UniProtKB-ARBA"/>
</dbReference>
<dbReference type="InterPro" id="IPR036812">
    <property type="entry name" value="NAD(P)_OxRdtase_dom_sf"/>
</dbReference>
<organism evidence="3 4">
    <name type="scientific">Chelatococcus caeni</name>
    <dbReference type="NCBI Taxonomy" id="1348468"/>
    <lineage>
        <taxon>Bacteria</taxon>
        <taxon>Pseudomonadati</taxon>
        <taxon>Pseudomonadota</taxon>
        <taxon>Alphaproteobacteria</taxon>
        <taxon>Hyphomicrobiales</taxon>
        <taxon>Chelatococcaceae</taxon>
        <taxon>Chelatococcus</taxon>
    </lineage>
</organism>
<dbReference type="Gene3D" id="3.20.20.100">
    <property type="entry name" value="NADP-dependent oxidoreductase domain"/>
    <property type="match status" value="1"/>
</dbReference>
<dbReference type="PANTHER" id="PTHR43364:SF4">
    <property type="entry name" value="NAD(P)-LINKED OXIDOREDUCTASE SUPERFAMILY PROTEIN"/>
    <property type="match status" value="1"/>
</dbReference>
<dbReference type="FunFam" id="3.20.20.100:FF:000004">
    <property type="entry name" value="Oxidoreductase, aldo/keto reductase"/>
    <property type="match status" value="1"/>
</dbReference>
<dbReference type="Pfam" id="PF00248">
    <property type="entry name" value="Aldo_ket_red"/>
    <property type="match status" value="1"/>
</dbReference>
<evidence type="ECO:0000259" key="2">
    <source>
        <dbReference type="Pfam" id="PF00248"/>
    </source>
</evidence>
<dbReference type="InterPro" id="IPR050523">
    <property type="entry name" value="AKR_Detox_Biosynth"/>
</dbReference>
<sequence>MTQTMPMRRLGRSGLTVSRLVLGTMMFGGRTDEAEAGRIIAHAREAGVNFIDTADAYNDGRSEEIVGRAIRAQRFDWVLATKLANPMGEGPNRRGLSRRWIMQATEDSLRRLGVEAIDIQYLHKEDNETPLEETVRAMADLIRAGKVRYFGVSNHRAWRVARIAALCDEIGIDRPVVCQLYYHALYRPAEVELLPACAALGIGTVAYSPLARGVLTGKYAPGAAAPEGSRAASGDKRMGETEFHPANLEAAARLKAHCDRRGHDMGAFAGAWVLANPLMTGVIAGPRTMEQWQAYLAALDLSLDADDEAAVDAVVRPGTTAISQYVDPAYPVEGRPVA</sequence>
<evidence type="ECO:0000313" key="3">
    <source>
        <dbReference type="EMBL" id="MBB4019910.1"/>
    </source>
</evidence>
<evidence type="ECO:0000256" key="1">
    <source>
        <dbReference type="ARBA" id="ARBA00023002"/>
    </source>
</evidence>
<name>A0A840C478_9HYPH</name>
<comment type="caution">
    <text evidence="3">The sequence shown here is derived from an EMBL/GenBank/DDBJ whole genome shotgun (WGS) entry which is preliminary data.</text>
</comment>
<dbReference type="GO" id="GO:0016491">
    <property type="term" value="F:oxidoreductase activity"/>
    <property type="evidence" value="ECO:0007669"/>
    <property type="project" value="UniProtKB-KW"/>
</dbReference>
<dbReference type="InterPro" id="IPR023210">
    <property type="entry name" value="NADP_OxRdtase_dom"/>
</dbReference>
<keyword evidence="1" id="KW-0560">Oxidoreductase</keyword>
<reference evidence="3 4" key="1">
    <citation type="submission" date="2020-08" db="EMBL/GenBank/DDBJ databases">
        <title>Genomic Encyclopedia of Type Strains, Phase IV (KMG-IV): sequencing the most valuable type-strain genomes for metagenomic binning, comparative biology and taxonomic classification.</title>
        <authorList>
            <person name="Goeker M."/>
        </authorList>
    </citation>
    <scope>NUCLEOTIDE SEQUENCE [LARGE SCALE GENOMIC DNA]</scope>
    <source>
        <strain evidence="3 4">DSM 103737</strain>
    </source>
</reference>
<dbReference type="EMBL" id="JACIEN010000009">
    <property type="protein sequence ID" value="MBB4019910.1"/>
    <property type="molecule type" value="Genomic_DNA"/>
</dbReference>
<keyword evidence="4" id="KW-1185">Reference proteome</keyword>
<dbReference type="AlphaFoldDB" id="A0A840C478"/>